<dbReference type="EMBL" id="RXIC02000025">
    <property type="protein sequence ID" value="KAB1206551.1"/>
    <property type="molecule type" value="Genomic_DNA"/>
</dbReference>
<evidence type="ECO:0000256" key="1">
    <source>
        <dbReference type="ARBA" id="ARBA00004167"/>
    </source>
</evidence>
<dbReference type="Pfam" id="PF13855">
    <property type="entry name" value="LRR_8"/>
    <property type="match status" value="1"/>
</dbReference>
<evidence type="ECO:0000256" key="3">
    <source>
        <dbReference type="ARBA" id="ARBA00022553"/>
    </source>
</evidence>
<evidence type="ECO:0000256" key="5">
    <source>
        <dbReference type="ARBA" id="ARBA00022692"/>
    </source>
</evidence>
<evidence type="ECO:0000256" key="10">
    <source>
        <dbReference type="SAM" id="MobiDB-lite"/>
    </source>
</evidence>
<keyword evidence="8" id="KW-1133">Transmembrane helix</keyword>
<evidence type="ECO:0000313" key="13">
    <source>
        <dbReference type="Proteomes" id="UP000516437"/>
    </source>
</evidence>
<dbReference type="Pfam" id="PF00560">
    <property type="entry name" value="LRR_1"/>
    <property type="match status" value="7"/>
</dbReference>
<keyword evidence="7" id="KW-0677">Repeat</keyword>
<dbReference type="InterPro" id="IPR032675">
    <property type="entry name" value="LRR_dom_sf"/>
</dbReference>
<dbReference type="FunFam" id="3.80.10.10:FF:000722">
    <property type="entry name" value="Leucine-rich repeat receptor-like protein kinase"/>
    <property type="match status" value="1"/>
</dbReference>
<comment type="similarity">
    <text evidence="2">Belongs to the RLP family.</text>
</comment>
<keyword evidence="9" id="KW-0472">Membrane</keyword>
<dbReference type="InterPro" id="IPR051502">
    <property type="entry name" value="RLP_Defense_Trigger"/>
</dbReference>
<dbReference type="GO" id="GO:0012505">
    <property type="term" value="C:endomembrane system"/>
    <property type="evidence" value="ECO:0007669"/>
    <property type="project" value="UniProtKB-SubCell"/>
</dbReference>
<comment type="subcellular location">
    <subcellularLocation>
        <location evidence="1">Membrane</location>
        <topology evidence="1">Single-pass membrane protein</topology>
    </subcellularLocation>
</comment>
<keyword evidence="3" id="KW-0597">Phosphoprotein</keyword>
<feature type="compositionally biased region" description="Basic and acidic residues" evidence="10">
    <location>
        <begin position="531"/>
        <end position="546"/>
    </location>
</feature>
<feature type="signal peptide" evidence="11">
    <location>
        <begin position="1"/>
        <end position="25"/>
    </location>
</feature>
<accession>A0A6A1V1T5</accession>
<dbReference type="GO" id="GO:0005886">
    <property type="term" value="C:plasma membrane"/>
    <property type="evidence" value="ECO:0007669"/>
    <property type="project" value="UniProtKB-SubCell"/>
</dbReference>
<reference evidence="12 13" key="1">
    <citation type="journal article" date="2019" name="Plant Biotechnol. J.">
        <title>The red bayberry genome and genetic basis of sex determination.</title>
        <authorList>
            <person name="Jia H.M."/>
            <person name="Jia H.J."/>
            <person name="Cai Q.L."/>
            <person name="Wang Y."/>
            <person name="Zhao H.B."/>
            <person name="Yang W.F."/>
            <person name="Wang G.Y."/>
            <person name="Li Y.H."/>
            <person name="Zhan D.L."/>
            <person name="Shen Y.T."/>
            <person name="Niu Q.F."/>
            <person name="Chang L."/>
            <person name="Qiu J."/>
            <person name="Zhao L."/>
            <person name="Xie H.B."/>
            <person name="Fu W.Y."/>
            <person name="Jin J."/>
            <person name="Li X.W."/>
            <person name="Jiao Y."/>
            <person name="Zhou C.C."/>
            <person name="Tu T."/>
            <person name="Chai C.Y."/>
            <person name="Gao J.L."/>
            <person name="Fan L.J."/>
            <person name="van de Weg E."/>
            <person name="Wang J.Y."/>
            <person name="Gao Z.S."/>
        </authorList>
    </citation>
    <scope>NUCLEOTIDE SEQUENCE [LARGE SCALE GENOMIC DNA]</scope>
    <source>
        <tissue evidence="12">Leaves</tissue>
    </source>
</reference>
<evidence type="ECO:0000313" key="12">
    <source>
        <dbReference type="EMBL" id="KAB1206551.1"/>
    </source>
</evidence>
<evidence type="ECO:0000256" key="8">
    <source>
        <dbReference type="ARBA" id="ARBA00022989"/>
    </source>
</evidence>
<dbReference type="PRINTS" id="PR00019">
    <property type="entry name" value="LEURICHRPT"/>
</dbReference>
<keyword evidence="12" id="KW-0675">Receptor</keyword>
<evidence type="ECO:0000256" key="9">
    <source>
        <dbReference type="ARBA" id="ARBA00023136"/>
    </source>
</evidence>
<comment type="caution">
    <text evidence="12">The sequence shown here is derived from an EMBL/GenBank/DDBJ whole genome shotgun (WGS) entry which is preliminary data.</text>
</comment>
<name>A0A6A1V1T5_9ROSI</name>
<dbReference type="Proteomes" id="UP000516437">
    <property type="component" value="Chromosome 7"/>
</dbReference>
<feature type="chain" id="PRO_5025408878" evidence="11">
    <location>
        <begin position="26"/>
        <end position="546"/>
    </location>
</feature>
<organism evidence="12 13">
    <name type="scientific">Morella rubra</name>
    <name type="common">Chinese bayberry</name>
    <dbReference type="NCBI Taxonomy" id="262757"/>
    <lineage>
        <taxon>Eukaryota</taxon>
        <taxon>Viridiplantae</taxon>
        <taxon>Streptophyta</taxon>
        <taxon>Embryophyta</taxon>
        <taxon>Tracheophyta</taxon>
        <taxon>Spermatophyta</taxon>
        <taxon>Magnoliopsida</taxon>
        <taxon>eudicotyledons</taxon>
        <taxon>Gunneridae</taxon>
        <taxon>Pentapetalae</taxon>
        <taxon>rosids</taxon>
        <taxon>fabids</taxon>
        <taxon>Fagales</taxon>
        <taxon>Myricaceae</taxon>
        <taxon>Morella</taxon>
    </lineage>
</organism>
<dbReference type="GO" id="GO:0016301">
    <property type="term" value="F:kinase activity"/>
    <property type="evidence" value="ECO:0007669"/>
    <property type="project" value="UniProtKB-KW"/>
</dbReference>
<gene>
    <name evidence="12" type="ORF">CJ030_MR7G015982</name>
</gene>
<evidence type="ECO:0000256" key="4">
    <source>
        <dbReference type="ARBA" id="ARBA00022614"/>
    </source>
</evidence>
<dbReference type="PANTHER" id="PTHR48062:SF21">
    <property type="entry name" value="RECEPTOR-LIKE PROTEIN 12"/>
    <property type="match status" value="1"/>
</dbReference>
<feature type="region of interest" description="Disordered" evidence="10">
    <location>
        <begin position="526"/>
        <end position="546"/>
    </location>
</feature>
<keyword evidence="12" id="KW-0418">Kinase</keyword>
<evidence type="ECO:0000256" key="11">
    <source>
        <dbReference type="SAM" id="SignalP"/>
    </source>
</evidence>
<dbReference type="PANTHER" id="PTHR48062">
    <property type="entry name" value="RECEPTOR-LIKE PROTEIN 14"/>
    <property type="match status" value="1"/>
</dbReference>
<keyword evidence="12" id="KW-0808">Transferase</keyword>
<proteinExistence type="inferred from homology"/>
<keyword evidence="6 11" id="KW-0732">Signal</keyword>
<dbReference type="Gene3D" id="3.80.10.10">
    <property type="entry name" value="Ribonuclease Inhibitor"/>
    <property type="match status" value="1"/>
</dbReference>
<evidence type="ECO:0000256" key="6">
    <source>
        <dbReference type="ARBA" id="ARBA00022729"/>
    </source>
</evidence>
<dbReference type="InterPro" id="IPR001611">
    <property type="entry name" value="Leu-rich_rpt"/>
</dbReference>
<evidence type="ECO:0000256" key="7">
    <source>
        <dbReference type="ARBA" id="ARBA00022737"/>
    </source>
</evidence>
<keyword evidence="5" id="KW-0812">Transmembrane</keyword>
<dbReference type="OrthoDB" id="1060944at2759"/>
<keyword evidence="13" id="KW-1185">Reference proteome</keyword>
<keyword evidence="4" id="KW-0433">Leucine-rich repeat</keyword>
<sequence length="546" mass="59825">MKTSSATKYISVWLVALTFYLSAWSEAGCTEEQSRALLGIRNSTNGSAFADFDGKDCCSAIGDLLWTSHPPSSYNVIDDLEEHTLAFCQLKQLKHLRLIDLGDNKLEGIIVSCLGLIQSLEELHLGSNHFQGDIPSSIFSAQGKIETFDVSDNQLEGDLSFSIFANASTLTFLNLSSNRFHGNLPSSIFSNSSKISLFDVSSNRLGGLLSFSIFANASSLNYLDLSNNELEVETESPSWVPSFSLNYLNLESCNLNKKTGHIVPSFISTQHDLALLDLSHNSLEGSIPCQLLFNMTSITALFLRSNEIKGSFPNCSANGSPSLEMFDISDNHINGSLPKDIGGLLPFLEVVNMSSNLLGGNIPWSIGDLPLKILDLSKNKLSGTIPSSLTTNESPLEYLNLSEEIALEVACHEECVEWKDCKFLIFLITVFQELLSLNLSNNFLTGSIPISFRDLKSIESLDLSQNGLTGKIPSELVGLTSLSVFSVAYNKLSGRIPFEQQFPTFPVQSFEGNLKLCGDPLPRKCSATDQPVRKDKSHRIDEKEGN</sequence>
<protein>
    <submittedName>
        <fullName evidence="12">LRR receptor-like serine/threonine-protein kinase ERECTA</fullName>
    </submittedName>
</protein>
<dbReference type="AlphaFoldDB" id="A0A6A1V1T5"/>
<dbReference type="SUPFAM" id="SSF52058">
    <property type="entry name" value="L domain-like"/>
    <property type="match status" value="1"/>
</dbReference>
<evidence type="ECO:0000256" key="2">
    <source>
        <dbReference type="ARBA" id="ARBA00009592"/>
    </source>
</evidence>